<dbReference type="InterPro" id="IPR051909">
    <property type="entry name" value="MFP_Cation_Efflux"/>
</dbReference>
<feature type="domain" description="Multidrug resistance protein MdtA-like C-terminal permuted SH3" evidence="4">
    <location>
        <begin position="348"/>
        <end position="403"/>
    </location>
</feature>
<sequence length="412" mass="42665">MNFEHAVPQMSRAKQIRVLALSVAAVALVATGATALRSWMHQPEPVAAPLPAGEVQLTDSQVASLKIETAGADDGYARTGASGQITVDETRSTPVFLPYSGQVQQVFVQNGDRVQAGSPLLSVHTTDIADARNALAAALAQRTSASAQVRVATENAQRAEEIYRTAGGALKDLQQARSDLVAAQSQLGIANAAVTAAQAKLGVFGAGTGAGSNAVLRAPIGGVVVTRSIAQGQYVAGGANAAGSQPAFLIADLSRVWLVAQVAESDASRVHLGDKVVVTATAFPGRTFDATIDNVGAQIDPVSHRLQVRATIPNADGALKPQMFANFTIETPEKEVSTAPVTPHLLSLPAEAVIHEGDSARVWVWLGHGRVKARDVVTGESHDGRVTIISGLNPGEKVVTQGAIFVNEAGLD</sequence>
<evidence type="ECO:0000313" key="7">
    <source>
        <dbReference type="Proteomes" id="UP001184150"/>
    </source>
</evidence>
<dbReference type="InterPro" id="IPR058627">
    <property type="entry name" value="MdtA-like_C"/>
</dbReference>
<dbReference type="Pfam" id="PF25954">
    <property type="entry name" value="Beta-barrel_RND_2"/>
    <property type="match status" value="1"/>
</dbReference>
<dbReference type="SUPFAM" id="SSF111369">
    <property type="entry name" value="HlyD-like secretion proteins"/>
    <property type="match status" value="1"/>
</dbReference>
<dbReference type="PANTHER" id="PTHR30097:SF15">
    <property type="entry name" value="CATION EFFLUX SYSTEM PROTEIN CUSB"/>
    <property type="match status" value="1"/>
</dbReference>
<comment type="similarity">
    <text evidence="1">Belongs to the membrane fusion protein (MFP) (TC 8.A.1) family.</text>
</comment>
<evidence type="ECO:0000256" key="1">
    <source>
        <dbReference type="ARBA" id="ARBA00009477"/>
    </source>
</evidence>
<evidence type="ECO:0000256" key="2">
    <source>
        <dbReference type="ARBA" id="ARBA00022448"/>
    </source>
</evidence>
<evidence type="ECO:0000259" key="4">
    <source>
        <dbReference type="Pfam" id="PF25967"/>
    </source>
</evidence>
<feature type="domain" description="CzcB-like barrel-sandwich hybrid" evidence="5">
    <location>
        <begin position="95"/>
        <end position="240"/>
    </location>
</feature>
<gene>
    <name evidence="6" type="ORF">J2792_003842</name>
</gene>
<comment type="caution">
    <text evidence="6">The sequence shown here is derived from an EMBL/GenBank/DDBJ whole genome shotgun (WGS) entry which is preliminary data.</text>
</comment>
<dbReference type="Proteomes" id="UP001184150">
    <property type="component" value="Unassembled WGS sequence"/>
</dbReference>
<dbReference type="InterPro" id="IPR006143">
    <property type="entry name" value="RND_pump_MFP"/>
</dbReference>
<dbReference type="EMBL" id="JAVDRD010000013">
    <property type="protein sequence ID" value="MDR6512954.1"/>
    <property type="molecule type" value="Genomic_DNA"/>
</dbReference>
<accession>A0ABU1MRI8</accession>
<keyword evidence="7" id="KW-1185">Reference proteome</keyword>
<evidence type="ECO:0000259" key="5">
    <source>
        <dbReference type="Pfam" id="PF25973"/>
    </source>
</evidence>
<dbReference type="Pfam" id="PF25967">
    <property type="entry name" value="RND-MFP_C"/>
    <property type="match status" value="1"/>
</dbReference>
<dbReference type="InterPro" id="IPR058792">
    <property type="entry name" value="Beta-barrel_RND_2"/>
</dbReference>
<dbReference type="RefSeq" id="WP_022676083.1">
    <property type="nucleotide sequence ID" value="NZ_JAVDRD010000013.1"/>
</dbReference>
<dbReference type="Gene3D" id="2.40.30.170">
    <property type="match status" value="1"/>
</dbReference>
<protein>
    <submittedName>
        <fullName evidence="6">Cobalt-zinc-cadmium efflux system membrane fusion protein</fullName>
    </submittedName>
</protein>
<reference evidence="6 7" key="1">
    <citation type="submission" date="2023-07" db="EMBL/GenBank/DDBJ databases">
        <title>Sorghum-associated microbial communities from plants grown in Nebraska, USA.</title>
        <authorList>
            <person name="Schachtman D."/>
        </authorList>
    </citation>
    <scope>NUCLEOTIDE SEQUENCE [LARGE SCALE GENOMIC DNA]</scope>
    <source>
        <strain evidence="6 7">DS1027</strain>
    </source>
</reference>
<dbReference type="NCBIfam" id="TIGR01730">
    <property type="entry name" value="RND_mfp"/>
    <property type="match status" value="1"/>
</dbReference>
<dbReference type="Pfam" id="PF25973">
    <property type="entry name" value="BSH_CzcB"/>
    <property type="match status" value="1"/>
</dbReference>
<evidence type="ECO:0000313" key="6">
    <source>
        <dbReference type="EMBL" id="MDR6512954.1"/>
    </source>
</evidence>
<evidence type="ECO:0000259" key="3">
    <source>
        <dbReference type="Pfam" id="PF25954"/>
    </source>
</evidence>
<keyword evidence="2" id="KW-0813">Transport</keyword>
<dbReference type="InterPro" id="IPR058647">
    <property type="entry name" value="BSH_CzcB-like"/>
</dbReference>
<proteinExistence type="inferred from homology"/>
<dbReference type="Gene3D" id="2.40.420.20">
    <property type="match status" value="1"/>
</dbReference>
<dbReference type="PANTHER" id="PTHR30097">
    <property type="entry name" value="CATION EFFLUX SYSTEM PROTEIN CUSB"/>
    <property type="match status" value="1"/>
</dbReference>
<dbReference type="Gene3D" id="2.40.50.100">
    <property type="match status" value="1"/>
</dbReference>
<feature type="domain" description="CusB-like beta-barrel" evidence="3">
    <location>
        <begin position="255"/>
        <end position="331"/>
    </location>
</feature>
<name>A0ABU1MRI8_9SPHN</name>
<organism evidence="6 7">
    <name type="scientific">Novosphingobium capsulatum</name>
    <dbReference type="NCBI Taxonomy" id="13688"/>
    <lineage>
        <taxon>Bacteria</taxon>
        <taxon>Pseudomonadati</taxon>
        <taxon>Pseudomonadota</taxon>
        <taxon>Alphaproteobacteria</taxon>
        <taxon>Sphingomonadales</taxon>
        <taxon>Sphingomonadaceae</taxon>
        <taxon>Novosphingobium</taxon>
    </lineage>
</organism>